<feature type="region of interest" description="Disordered" evidence="1">
    <location>
        <begin position="33"/>
        <end position="64"/>
    </location>
</feature>
<keyword evidence="3" id="KW-1185">Reference proteome</keyword>
<dbReference type="AlphaFoldDB" id="A0AA40AJL1"/>
<protein>
    <submittedName>
        <fullName evidence="2">Uncharacterized protein</fullName>
    </submittedName>
</protein>
<proteinExistence type="predicted"/>
<evidence type="ECO:0000313" key="3">
    <source>
        <dbReference type="Proteomes" id="UP001172101"/>
    </source>
</evidence>
<evidence type="ECO:0000313" key="2">
    <source>
        <dbReference type="EMBL" id="KAK0717071.1"/>
    </source>
</evidence>
<gene>
    <name evidence="2" type="ORF">B0T26DRAFT_708353</name>
</gene>
<dbReference type="RefSeq" id="XP_060295864.1">
    <property type="nucleotide sequence ID" value="XM_060441894.1"/>
</dbReference>
<dbReference type="EMBL" id="JAUIRO010000004">
    <property type="protein sequence ID" value="KAK0717071.1"/>
    <property type="molecule type" value="Genomic_DNA"/>
</dbReference>
<sequence>MLEGPVFDFAKANGMPPGPSALPIAQALTSGRVSASHKNKCPSGSTQAWTSSPPASSTRPHRQIRKANAARVAVLCPSCPANKSLPGSFGLNPLPSGLYYRPSCTASSCSRLNSAECD</sequence>
<dbReference type="GeneID" id="85325164"/>
<dbReference type="Proteomes" id="UP001172101">
    <property type="component" value="Unassembled WGS sequence"/>
</dbReference>
<comment type="caution">
    <text evidence="2">The sequence shown here is derived from an EMBL/GenBank/DDBJ whole genome shotgun (WGS) entry which is preliminary data.</text>
</comment>
<name>A0AA40AJL1_9PEZI</name>
<organism evidence="2 3">
    <name type="scientific">Lasiosphaeria miniovina</name>
    <dbReference type="NCBI Taxonomy" id="1954250"/>
    <lineage>
        <taxon>Eukaryota</taxon>
        <taxon>Fungi</taxon>
        <taxon>Dikarya</taxon>
        <taxon>Ascomycota</taxon>
        <taxon>Pezizomycotina</taxon>
        <taxon>Sordariomycetes</taxon>
        <taxon>Sordariomycetidae</taxon>
        <taxon>Sordariales</taxon>
        <taxon>Lasiosphaeriaceae</taxon>
        <taxon>Lasiosphaeria</taxon>
    </lineage>
</organism>
<feature type="compositionally biased region" description="Polar residues" evidence="1">
    <location>
        <begin position="42"/>
        <end position="58"/>
    </location>
</feature>
<reference evidence="2" key="1">
    <citation type="submission" date="2023-06" db="EMBL/GenBank/DDBJ databases">
        <title>Genome-scale phylogeny and comparative genomics of the fungal order Sordariales.</title>
        <authorList>
            <consortium name="Lawrence Berkeley National Laboratory"/>
            <person name="Hensen N."/>
            <person name="Bonometti L."/>
            <person name="Westerberg I."/>
            <person name="Brannstrom I.O."/>
            <person name="Guillou S."/>
            <person name="Cros-Aarteil S."/>
            <person name="Calhoun S."/>
            <person name="Haridas S."/>
            <person name="Kuo A."/>
            <person name="Mondo S."/>
            <person name="Pangilinan J."/>
            <person name="Riley R."/>
            <person name="LaButti K."/>
            <person name="Andreopoulos B."/>
            <person name="Lipzen A."/>
            <person name="Chen C."/>
            <person name="Yanf M."/>
            <person name="Daum C."/>
            <person name="Ng V."/>
            <person name="Clum A."/>
            <person name="Steindorff A."/>
            <person name="Ohm R."/>
            <person name="Martin F."/>
            <person name="Silar P."/>
            <person name="Natvig D."/>
            <person name="Lalanne C."/>
            <person name="Gautier V."/>
            <person name="Ament-velasquez S.L."/>
            <person name="Kruys A."/>
            <person name="Hutchinson M.I."/>
            <person name="Powell A.J."/>
            <person name="Barry K."/>
            <person name="Miller A.N."/>
            <person name="Grigoriev I.V."/>
            <person name="Debuchy R."/>
            <person name="Gladieux P."/>
            <person name="Thoren M.H."/>
            <person name="Johannesson H."/>
        </authorList>
    </citation>
    <scope>NUCLEOTIDE SEQUENCE</scope>
    <source>
        <strain evidence="2">SMH2392-1A</strain>
    </source>
</reference>
<evidence type="ECO:0000256" key="1">
    <source>
        <dbReference type="SAM" id="MobiDB-lite"/>
    </source>
</evidence>
<accession>A0AA40AJL1</accession>